<evidence type="ECO:0000259" key="4">
    <source>
        <dbReference type="Pfam" id="PF14226"/>
    </source>
</evidence>
<keyword evidence="2" id="KW-0560">Oxidoreductase</keyword>
<accession>A0A438CPP4</accession>
<comment type="caution">
    <text evidence="5">The sequence shown here is derived from an EMBL/GenBank/DDBJ whole genome shotgun (WGS) entry which is preliminary data.</text>
</comment>
<evidence type="ECO:0000256" key="2">
    <source>
        <dbReference type="ARBA" id="ARBA00023002"/>
    </source>
</evidence>
<keyword evidence="1" id="KW-0479">Metal-binding</keyword>
<dbReference type="AlphaFoldDB" id="A0A438CPP4"/>
<dbReference type="SUPFAM" id="SSF51197">
    <property type="entry name" value="Clavaminate synthase-like"/>
    <property type="match status" value="1"/>
</dbReference>
<dbReference type="GO" id="GO:0046872">
    <property type="term" value="F:metal ion binding"/>
    <property type="evidence" value="ECO:0007669"/>
    <property type="project" value="UniProtKB-KW"/>
</dbReference>
<evidence type="ECO:0000256" key="3">
    <source>
        <dbReference type="ARBA" id="ARBA00023004"/>
    </source>
</evidence>
<dbReference type="InterPro" id="IPR027443">
    <property type="entry name" value="IPNS-like_sf"/>
</dbReference>
<proteinExistence type="predicted"/>
<keyword evidence="3" id="KW-0408">Iron</keyword>
<evidence type="ECO:0000256" key="1">
    <source>
        <dbReference type="ARBA" id="ARBA00022723"/>
    </source>
</evidence>
<dbReference type="Gene3D" id="2.60.120.330">
    <property type="entry name" value="B-lactam Antibiotic, Isopenicillin N Synthase, Chain"/>
    <property type="match status" value="2"/>
</dbReference>
<sequence>MVVTSTSELPGDYDQASELKAFDESKAGVKGLVDAGVSQVPRIFIQPLEKSRANVNTQFKFPVIDLQGMDTDRVQRKQIVDKVREASETWGFFNVLNHGIPVTVLEEMMNGVRRFYEQDTELKQEFYTRDVSRKLVYNSNFDLYTAKAASWRDTFYCLMAPHPPNPQDLPAACRDILMEYKEQVMKLGFKLLELMSEALGLNPNHLKGIDCAEGLAMTRLEASKFFIRISGLMSPNAWSSCNQCWRSSTGKVLLYYAPDLFKSVEHRVLANHTGPRVSIACFFSTSVQPSSKLYGPIKELLSEENPARYRETTVSDYVAHFQEKGLEGSTALQLFRL</sequence>
<dbReference type="EMBL" id="QGNW01002122">
    <property type="protein sequence ID" value="RVW25184.1"/>
    <property type="molecule type" value="Genomic_DNA"/>
</dbReference>
<organism evidence="5 6">
    <name type="scientific">Vitis vinifera</name>
    <name type="common">Grape</name>
    <dbReference type="NCBI Taxonomy" id="29760"/>
    <lineage>
        <taxon>Eukaryota</taxon>
        <taxon>Viridiplantae</taxon>
        <taxon>Streptophyta</taxon>
        <taxon>Embryophyta</taxon>
        <taxon>Tracheophyta</taxon>
        <taxon>Spermatophyta</taxon>
        <taxon>Magnoliopsida</taxon>
        <taxon>eudicotyledons</taxon>
        <taxon>Gunneridae</taxon>
        <taxon>Pentapetalae</taxon>
        <taxon>rosids</taxon>
        <taxon>Vitales</taxon>
        <taxon>Vitaceae</taxon>
        <taxon>Viteae</taxon>
        <taxon>Vitis</taxon>
    </lineage>
</organism>
<dbReference type="GO" id="GO:0016491">
    <property type="term" value="F:oxidoreductase activity"/>
    <property type="evidence" value="ECO:0007669"/>
    <property type="project" value="UniProtKB-KW"/>
</dbReference>
<dbReference type="Proteomes" id="UP000288805">
    <property type="component" value="Unassembled WGS sequence"/>
</dbReference>
<reference evidence="5 6" key="1">
    <citation type="journal article" date="2018" name="PLoS Genet.">
        <title>Population sequencing reveals clonal diversity and ancestral inbreeding in the grapevine cultivar Chardonnay.</title>
        <authorList>
            <person name="Roach M.J."/>
            <person name="Johnson D.L."/>
            <person name="Bohlmann J."/>
            <person name="van Vuuren H.J."/>
            <person name="Jones S.J."/>
            <person name="Pretorius I.S."/>
            <person name="Schmidt S.A."/>
            <person name="Borneman A.R."/>
        </authorList>
    </citation>
    <scope>NUCLEOTIDE SEQUENCE [LARGE SCALE GENOMIC DNA]</scope>
    <source>
        <strain evidence="6">cv. Chardonnay</strain>
        <tissue evidence="5">Leaf</tissue>
    </source>
</reference>
<gene>
    <name evidence="5" type="primary">VvCHDh001024_0</name>
    <name evidence="5" type="ORF">CK203_111476</name>
</gene>
<protein>
    <submittedName>
        <fullName evidence="5">1-aminocyclopropane-1-carboxylate oxidase-like 3</fullName>
    </submittedName>
</protein>
<evidence type="ECO:0000313" key="5">
    <source>
        <dbReference type="EMBL" id="RVW25184.1"/>
    </source>
</evidence>
<dbReference type="InterPro" id="IPR026992">
    <property type="entry name" value="DIOX_N"/>
</dbReference>
<dbReference type="Pfam" id="PF14226">
    <property type="entry name" value="DIOX_N"/>
    <property type="match status" value="1"/>
</dbReference>
<feature type="domain" description="Non-haem dioxygenase N-terminal" evidence="4">
    <location>
        <begin position="62"/>
        <end position="163"/>
    </location>
</feature>
<name>A0A438CPP4_VITVI</name>
<evidence type="ECO:0000313" key="6">
    <source>
        <dbReference type="Proteomes" id="UP000288805"/>
    </source>
</evidence>
<dbReference type="PANTHER" id="PTHR10209:SF791">
    <property type="entry name" value="1-AMINOCYCLOPROPANE-1-CARBOXYLATE OXIDASE HOMOLOG 1"/>
    <property type="match status" value="1"/>
</dbReference>
<dbReference type="PANTHER" id="PTHR10209">
    <property type="entry name" value="OXIDOREDUCTASE, 2OG-FE II OXYGENASE FAMILY PROTEIN"/>
    <property type="match status" value="1"/>
</dbReference>